<feature type="domain" description="AAA+ ATPase" evidence="6">
    <location>
        <begin position="227"/>
        <end position="355"/>
    </location>
</feature>
<keyword evidence="3" id="KW-0460">Magnesium</keyword>
<dbReference type="GO" id="GO:0008233">
    <property type="term" value="F:peptidase activity"/>
    <property type="evidence" value="ECO:0007669"/>
    <property type="project" value="UniProtKB-KW"/>
</dbReference>
<dbReference type="InterPro" id="IPR058017">
    <property type="entry name" value="At3g28540-like_C"/>
</dbReference>
<evidence type="ECO:0000256" key="5">
    <source>
        <dbReference type="SAM" id="Phobius"/>
    </source>
</evidence>
<comment type="cofactor">
    <cofactor evidence="1">
        <name>Mg(2+)</name>
        <dbReference type="ChEBI" id="CHEBI:18420"/>
    </cofactor>
</comment>
<dbReference type="Gene3D" id="3.40.50.300">
    <property type="entry name" value="P-loop containing nucleotide triphosphate hydrolases"/>
    <property type="match status" value="1"/>
</dbReference>
<protein>
    <submittedName>
        <fullName evidence="7">26S protease regulatory subunit 6B like</fullName>
    </submittedName>
</protein>
<dbReference type="Proteomes" id="UP000233837">
    <property type="component" value="Unassembled WGS sequence"/>
</dbReference>
<dbReference type="Pfam" id="PF00004">
    <property type="entry name" value="AAA"/>
    <property type="match status" value="1"/>
</dbReference>
<evidence type="ECO:0000313" key="7">
    <source>
        <dbReference type="EMBL" id="PKU63787.1"/>
    </source>
</evidence>
<dbReference type="GO" id="GO:0006950">
    <property type="term" value="P:response to stress"/>
    <property type="evidence" value="ECO:0007669"/>
    <property type="project" value="UniProtKB-ARBA"/>
</dbReference>
<dbReference type="AlphaFoldDB" id="A0A2I0VK50"/>
<keyword evidence="7" id="KW-0378">Hydrolase</keyword>
<dbReference type="InterPro" id="IPR050747">
    <property type="entry name" value="Mitochondrial_chaperone_BCS1"/>
</dbReference>
<organism evidence="7 8">
    <name type="scientific">Dendrobium catenatum</name>
    <dbReference type="NCBI Taxonomy" id="906689"/>
    <lineage>
        <taxon>Eukaryota</taxon>
        <taxon>Viridiplantae</taxon>
        <taxon>Streptophyta</taxon>
        <taxon>Embryophyta</taxon>
        <taxon>Tracheophyta</taxon>
        <taxon>Spermatophyta</taxon>
        <taxon>Magnoliopsida</taxon>
        <taxon>Liliopsida</taxon>
        <taxon>Asparagales</taxon>
        <taxon>Orchidaceae</taxon>
        <taxon>Epidendroideae</taxon>
        <taxon>Malaxideae</taxon>
        <taxon>Dendrobiinae</taxon>
        <taxon>Dendrobium</taxon>
    </lineage>
</organism>
<keyword evidence="8" id="KW-1185">Reference proteome</keyword>
<dbReference type="EMBL" id="KZ503460">
    <property type="protein sequence ID" value="PKU63787.1"/>
    <property type="molecule type" value="Genomic_DNA"/>
</dbReference>
<evidence type="ECO:0000256" key="3">
    <source>
        <dbReference type="ARBA" id="ARBA00022842"/>
    </source>
</evidence>
<name>A0A2I0VK50_9ASPA</name>
<keyword evidence="7" id="KW-0645">Protease</keyword>
<comment type="similarity">
    <text evidence="2">Belongs to the AAA ATPase family. BCS1 subfamily.</text>
</comment>
<dbReference type="InterPro" id="IPR003959">
    <property type="entry name" value="ATPase_AAA_core"/>
</dbReference>
<dbReference type="GO" id="GO:0006508">
    <property type="term" value="P:proteolysis"/>
    <property type="evidence" value="ECO:0007669"/>
    <property type="project" value="UniProtKB-KW"/>
</dbReference>
<dbReference type="PANTHER" id="PTHR23070">
    <property type="entry name" value="BCS1 AAA-TYPE ATPASE"/>
    <property type="match status" value="1"/>
</dbReference>
<gene>
    <name evidence="7" type="primary">RPT3</name>
    <name evidence="7" type="ORF">MA16_Dca010705</name>
</gene>
<proteinExistence type="inferred from homology"/>
<dbReference type="SMART" id="SM00382">
    <property type="entry name" value="AAA"/>
    <property type="match status" value="1"/>
</dbReference>
<evidence type="ECO:0000259" key="6">
    <source>
        <dbReference type="SMART" id="SM00382"/>
    </source>
</evidence>
<reference evidence="7 8" key="1">
    <citation type="journal article" date="2016" name="Sci. Rep.">
        <title>The Dendrobium catenatum Lindl. genome sequence provides insights into polysaccharide synthase, floral development and adaptive evolution.</title>
        <authorList>
            <person name="Zhang G.Q."/>
            <person name="Xu Q."/>
            <person name="Bian C."/>
            <person name="Tsai W.C."/>
            <person name="Yeh C.M."/>
            <person name="Liu K.W."/>
            <person name="Yoshida K."/>
            <person name="Zhang L.S."/>
            <person name="Chang S.B."/>
            <person name="Chen F."/>
            <person name="Shi Y."/>
            <person name="Su Y.Y."/>
            <person name="Zhang Y.Q."/>
            <person name="Chen L.J."/>
            <person name="Yin Y."/>
            <person name="Lin M."/>
            <person name="Huang H."/>
            <person name="Deng H."/>
            <person name="Wang Z.W."/>
            <person name="Zhu S.L."/>
            <person name="Zhao X."/>
            <person name="Deng C."/>
            <person name="Niu S.C."/>
            <person name="Huang J."/>
            <person name="Wang M."/>
            <person name="Liu G.H."/>
            <person name="Yang H.J."/>
            <person name="Xiao X.J."/>
            <person name="Hsiao Y.Y."/>
            <person name="Wu W.L."/>
            <person name="Chen Y.Y."/>
            <person name="Mitsuda N."/>
            <person name="Ohme-Takagi M."/>
            <person name="Luo Y.B."/>
            <person name="Van de Peer Y."/>
            <person name="Liu Z.J."/>
        </authorList>
    </citation>
    <scope>NUCLEOTIDE SEQUENCE [LARGE SCALE GENOMIC DNA]</scope>
    <source>
        <tissue evidence="7">The whole plant</tissue>
    </source>
</reference>
<feature type="transmembrane region" description="Helical" evidence="5">
    <location>
        <begin position="12"/>
        <end position="36"/>
    </location>
</feature>
<dbReference type="Pfam" id="PF14363">
    <property type="entry name" value="AAA_assoc"/>
    <property type="match status" value="1"/>
</dbReference>
<evidence type="ECO:0000313" key="8">
    <source>
        <dbReference type="Proteomes" id="UP000233837"/>
    </source>
</evidence>
<dbReference type="GO" id="GO:0016887">
    <property type="term" value="F:ATP hydrolysis activity"/>
    <property type="evidence" value="ECO:0007669"/>
    <property type="project" value="InterPro"/>
</dbReference>
<keyword evidence="5" id="KW-1133">Transmembrane helix</keyword>
<dbReference type="InterPro" id="IPR027417">
    <property type="entry name" value="P-loop_NTPase"/>
</dbReference>
<keyword evidence="5" id="KW-0812">Transmembrane</keyword>
<dbReference type="InterPro" id="IPR003593">
    <property type="entry name" value="AAA+_ATPase"/>
</dbReference>
<evidence type="ECO:0000256" key="2">
    <source>
        <dbReference type="ARBA" id="ARBA00007448"/>
    </source>
</evidence>
<dbReference type="OrthoDB" id="10251412at2759"/>
<keyword evidence="5" id="KW-0472">Membrane</keyword>
<dbReference type="GO" id="GO:0005524">
    <property type="term" value="F:ATP binding"/>
    <property type="evidence" value="ECO:0007669"/>
    <property type="project" value="InterPro"/>
</dbReference>
<dbReference type="Pfam" id="PF25568">
    <property type="entry name" value="AAA_lid_At3g28540"/>
    <property type="match status" value="1"/>
</dbReference>
<reference evidence="7 8" key="2">
    <citation type="journal article" date="2017" name="Nature">
        <title>The Apostasia genome and the evolution of orchids.</title>
        <authorList>
            <person name="Zhang G.Q."/>
            <person name="Liu K.W."/>
            <person name="Li Z."/>
            <person name="Lohaus R."/>
            <person name="Hsiao Y.Y."/>
            <person name="Niu S.C."/>
            <person name="Wang J.Y."/>
            <person name="Lin Y.C."/>
            <person name="Xu Q."/>
            <person name="Chen L.J."/>
            <person name="Yoshida K."/>
            <person name="Fujiwara S."/>
            <person name="Wang Z.W."/>
            <person name="Zhang Y.Q."/>
            <person name="Mitsuda N."/>
            <person name="Wang M."/>
            <person name="Liu G.H."/>
            <person name="Pecoraro L."/>
            <person name="Huang H.X."/>
            <person name="Xiao X.J."/>
            <person name="Lin M."/>
            <person name="Wu X.Y."/>
            <person name="Wu W.L."/>
            <person name="Chen Y.Y."/>
            <person name="Chang S.B."/>
            <person name="Sakamoto S."/>
            <person name="Ohme-Takagi M."/>
            <person name="Yagi M."/>
            <person name="Zeng S.J."/>
            <person name="Shen C.Y."/>
            <person name="Yeh C.M."/>
            <person name="Luo Y.B."/>
            <person name="Tsai W.C."/>
            <person name="Van de Peer Y."/>
            <person name="Liu Z.J."/>
        </authorList>
    </citation>
    <scope>NUCLEOTIDE SEQUENCE [LARGE SCALE GENOMIC DNA]</scope>
    <source>
        <tissue evidence="7">The whole plant</tissue>
    </source>
</reference>
<dbReference type="STRING" id="906689.A0A2I0VK50"/>
<evidence type="ECO:0000256" key="1">
    <source>
        <dbReference type="ARBA" id="ARBA00001946"/>
    </source>
</evidence>
<evidence type="ECO:0000256" key="4">
    <source>
        <dbReference type="ARBA" id="ARBA00049360"/>
    </source>
</evidence>
<accession>A0A2I0VK50</accession>
<sequence>MISPAAGDLLSTAIAAACFLFLLRTIISLKSLLFLLSRLFRWVEAHTQAHQTFTIRRYGDDDSPENPLYRKAAAYVAALPAAEDSDHTSLFSFHSRPNDFSVHLIPGQNVIDSFLGARLSWNFLSGADSGDALVLRLRRQDRHRVLRPYLRHVETVAEEIELRRKEFKLYSNAAAGRSGRRWRSVTMSHPATFDTLVMDPELKARIRADLELFLKGRAYYSRLGRVWKRSYFLYGPPGTGKSSFVAAMARFLCYNVYELDLSRVSSAGDLRSLLLDTSPRSVILVEDLDRYLAAAATGEARISGVLCFMDGVFSCCGEERIMVFTATGEKEALELDPAVVRPGRVDFQIHFPRCDFTAFKTMAGSYLGVTDHKLYAQVEEGFQSGGKLSHAELGEIMVANRCSPSRAIKNVISALQRSASLNPAAVEKKEVGGKVEEGIREGGREFRKLYGLIRMHSWSKKEKKMPPELNGAVAGD</sequence>
<dbReference type="SUPFAM" id="SSF52540">
    <property type="entry name" value="P-loop containing nucleoside triphosphate hydrolases"/>
    <property type="match status" value="1"/>
</dbReference>
<dbReference type="InterPro" id="IPR025753">
    <property type="entry name" value="AAA_N_dom"/>
</dbReference>
<comment type="catalytic activity">
    <reaction evidence="4">
        <text>ATP + H2O = ADP + phosphate + H(+)</text>
        <dbReference type="Rhea" id="RHEA:13065"/>
        <dbReference type="ChEBI" id="CHEBI:15377"/>
        <dbReference type="ChEBI" id="CHEBI:15378"/>
        <dbReference type="ChEBI" id="CHEBI:30616"/>
        <dbReference type="ChEBI" id="CHEBI:43474"/>
        <dbReference type="ChEBI" id="CHEBI:456216"/>
    </reaction>
</comment>